<dbReference type="AlphaFoldDB" id="A0A8J5QJI2"/>
<comment type="caution">
    <text evidence="3">The sequence shown here is derived from an EMBL/GenBank/DDBJ whole genome shotgun (WGS) entry which is preliminary data.</text>
</comment>
<keyword evidence="1" id="KW-0413">Isomerase</keyword>
<evidence type="ECO:0000313" key="3">
    <source>
        <dbReference type="EMBL" id="KAG7662040.1"/>
    </source>
</evidence>
<feature type="compositionally biased region" description="Low complexity" evidence="2">
    <location>
        <begin position="365"/>
        <end position="377"/>
    </location>
</feature>
<feature type="region of interest" description="Disordered" evidence="2">
    <location>
        <begin position="349"/>
        <end position="405"/>
    </location>
</feature>
<dbReference type="GO" id="GO:0005737">
    <property type="term" value="C:cytoplasm"/>
    <property type="evidence" value="ECO:0007669"/>
    <property type="project" value="UniProtKB-SubCell"/>
</dbReference>
<keyword evidence="1" id="KW-0697">Rotamase</keyword>
<dbReference type="PANTHER" id="PTHR10012">
    <property type="entry name" value="SERINE/THREONINE-PROTEIN PHOSPHATASE 2A REGULATORY SUBUNIT B"/>
    <property type="match status" value="1"/>
</dbReference>
<comment type="function">
    <text evidence="1">PPIases accelerate the folding of proteins. It catalyzes the cis-trans isomerization of proline imidic peptide bonds in oligopeptides.</text>
</comment>
<dbReference type="CDD" id="cd04087">
    <property type="entry name" value="PTPA"/>
    <property type="match status" value="1"/>
</dbReference>
<dbReference type="GO" id="GO:0000159">
    <property type="term" value="C:protein phosphatase type 2A complex"/>
    <property type="evidence" value="ECO:0007669"/>
    <property type="project" value="TreeGrafter"/>
</dbReference>
<keyword evidence="4" id="KW-1185">Reference proteome</keyword>
<comment type="similarity">
    <text evidence="1">Belongs to the PTPA-type PPIase family.</text>
</comment>
<dbReference type="GeneID" id="73471228"/>
<evidence type="ECO:0000313" key="4">
    <source>
        <dbReference type="Proteomes" id="UP000694255"/>
    </source>
</evidence>
<dbReference type="PANTHER" id="PTHR10012:SF3">
    <property type="entry name" value="SERINE_THREONINE-PROTEIN PHOSPHATASE 2A ACTIVATOR 1"/>
    <property type="match status" value="1"/>
</dbReference>
<dbReference type="GO" id="GO:0007052">
    <property type="term" value="P:mitotic spindle organization"/>
    <property type="evidence" value="ECO:0007669"/>
    <property type="project" value="TreeGrafter"/>
</dbReference>
<dbReference type="EMBL" id="JAGSYN010000185">
    <property type="protein sequence ID" value="KAG7662040.1"/>
    <property type="molecule type" value="Genomic_DNA"/>
</dbReference>
<dbReference type="OrthoDB" id="16120at2759"/>
<comment type="subcellular location">
    <subcellularLocation>
        <location evidence="1">Cytoplasm</location>
    </subcellularLocation>
</comment>
<dbReference type="InterPro" id="IPR004327">
    <property type="entry name" value="Phstyr_phstse_ac"/>
</dbReference>
<gene>
    <name evidence="3" type="ORF">J8A68_004428</name>
</gene>
<dbReference type="RefSeq" id="XP_049262273.1">
    <property type="nucleotide sequence ID" value="XM_049408386.1"/>
</dbReference>
<keyword evidence="1" id="KW-0963">Cytoplasm</keyword>
<sequence>MKLQWKTPTKKIYDSSDLKNLHKSIAIHKLQSHLDFICERVQGCKIPNDILNMDIVTRHPRNISYIAPPPLVESFDKESSLELSNNVRGITKIFDSLNKLIDETPPVVGPTRFGNIACRSWHDKIEPQLNTLIKQSLQFPKSLDTDGFLSESTYYLQNAFGSKIRLDYGTGHELSFLAFVGSLLEFKIIVDPKGQEVLIMFAKYYDLVRRLIVEYNLEPAGSHGVWGLDDHFHLIYILGASQFVTDKLAPVVSRALSHQVINSHKMDNLYINAVSFIFKLKKGPFNEHSPIIYDIHNSVLSWVKVRQGLLKMYQVEVLNKFPVVQHFWFGEVLYPWKDAKTNEPLPVFQKEETHTASEIPTKIPSRSTGTAASSRAGIPMTAAPWANQSRGLPPNIPQTGWPSRK</sequence>
<dbReference type="GO" id="GO:0008160">
    <property type="term" value="F:protein tyrosine phosphatase activator activity"/>
    <property type="evidence" value="ECO:0007669"/>
    <property type="project" value="TreeGrafter"/>
</dbReference>
<dbReference type="PIRSF" id="PIRSF016325">
    <property type="entry name" value="Phstyr_phstse_ac"/>
    <property type="match status" value="1"/>
</dbReference>
<dbReference type="Pfam" id="PF03095">
    <property type="entry name" value="PTPA"/>
    <property type="match status" value="1"/>
</dbReference>
<dbReference type="GO" id="GO:0005634">
    <property type="term" value="C:nucleus"/>
    <property type="evidence" value="ECO:0007669"/>
    <property type="project" value="TreeGrafter"/>
</dbReference>
<reference evidence="3 4" key="1">
    <citation type="journal article" date="2021" name="DNA Res.">
        <title>Genome analysis of Candida subhashii reveals its hybrid nature and dual mitochondrial genome conformations.</title>
        <authorList>
            <person name="Mixao V."/>
            <person name="Hegedusova E."/>
            <person name="Saus E."/>
            <person name="Pryszcz L.P."/>
            <person name="Cillingova A."/>
            <person name="Nosek J."/>
            <person name="Gabaldon T."/>
        </authorList>
    </citation>
    <scope>NUCLEOTIDE SEQUENCE [LARGE SCALE GENOMIC DNA]</scope>
    <source>
        <strain evidence="3 4">CBS 10753</strain>
    </source>
</reference>
<comment type="catalytic activity">
    <reaction evidence="1">
        <text>[protein]-peptidylproline (omega=180) = [protein]-peptidylproline (omega=0)</text>
        <dbReference type="Rhea" id="RHEA:16237"/>
        <dbReference type="Rhea" id="RHEA-COMP:10747"/>
        <dbReference type="Rhea" id="RHEA-COMP:10748"/>
        <dbReference type="ChEBI" id="CHEBI:83833"/>
        <dbReference type="ChEBI" id="CHEBI:83834"/>
        <dbReference type="EC" id="5.2.1.8"/>
    </reaction>
</comment>
<dbReference type="Proteomes" id="UP000694255">
    <property type="component" value="Unassembled WGS sequence"/>
</dbReference>
<dbReference type="GO" id="GO:0003755">
    <property type="term" value="F:peptidyl-prolyl cis-trans isomerase activity"/>
    <property type="evidence" value="ECO:0007669"/>
    <property type="project" value="UniProtKB-KW"/>
</dbReference>
<name>A0A8J5QJI2_9ASCO</name>
<proteinExistence type="inferred from homology"/>
<evidence type="ECO:0000256" key="1">
    <source>
        <dbReference type="RuleBase" id="RU361210"/>
    </source>
</evidence>
<dbReference type="EC" id="5.2.1.8" evidence="1"/>
<protein>
    <recommendedName>
        <fullName evidence="1">Serine/threonine-protein phosphatase 2A activator</fullName>
        <ecNumber evidence="1">5.2.1.8</ecNumber>
    </recommendedName>
    <alternativeName>
        <fullName evidence="1">Phosphotyrosyl phosphatase activator</fullName>
    </alternativeName>
</protein>
<organism evidence="3 4">
    <name type="scientific">[Candida] subhashii</name>
    <dbReference type="NCBI Taxonomy" id="561895"/>
    <lineage>
        <taxon>Eukaryota</taxon>
        <taxon>Fungi</taxon>
        <taxon>Dikarya</taxon>
        <taxon>Ascomycota</taxon>
        <taxon>Saccharomycotina</taxon>
        <taxon>Pichiomycetes</taxon>
        <taxon>Debaryomycetaceae</taxon>
        <taxon>Spathaspora</taxon>
    </lineage>
</organism>
<evidence type="ECO:0000256" key="2">
    <source>
        <dbReference type="SAM" id="MobiDB-lite"/>
    </source>
</evidence>
<accession>A0A8J5QJI2</accession>